<dbReference type="EC" id="2.8.1.7" evidence="4"/>
<organism evidence="10 11">
    <name type="scientific">Sphingobacterium deserti</name>
    <dbReference type="NCBI Taxonomy" id="1229276"/>
    <lineage>
        <taxon>Bacteria</taxon>
        <taxon>Pseudomonadati</taxon>
        <taxon>Bacteroidota</taxon>
        <taxon>Sphingobacteriia</taxon>
        <taxon>Sphingobacteriales</taxon>
        <taxon>Sphingobacteriaceae</taxon>
        <taxon>Sphingobacterium</taxon>
    </lineage>
</organism>
<dbReference type="PANTHER" id="PTHR43586">
    <property type="entry name" value="CYSTEINE DESULFURASE"/>
    <property type="match status" value="1"/>
</dbReference>
<gene>
    <name evidence="10" type="ORF">DI53_2664</name>
</gene>
<dbReference type="Proteomes" id="UP000031802">
    <property type="component" value="Unassembled WGS sequence"/>
</dbReference>
<comment type="caution">
    <text evidence="10">The sequence shown here is derived from an EMBL/GenBank/DDBJ whole genome shotgun (WGS) entry which is preliminary data.</text>
</comment>
<keyword evidence="6" id="KW-0808">Transferase</keyword>
<sequence>MGNFDIQKVRADFPILRREVNGKPLIYFDNGATTHKPKQVIDGIVDYYAQMNSNIHRGVHYLSQISTDAFEVTRRKVRAFINAKHEHEIIITKGTTESINIVASCYGRPFIGEDDEIIISAMEHHSNIVPWQMLCDEKGCKLRVIPMNDKGELDIDAYKALFSERTKIVSFTYVSNALGTINPVKEMIEIAHRHHVPVLIDAAQAIQHIAVDVQELDADFFAFSGHKMYGPTGVGVLYGKEELLNKMPPYQGGGDMIRDVTFEKTTYNDLPFKFEAGTPNIEAGICLTQAIDYIQDIGLDAIKAYEDDLLGYATEKLAVIEGIRFIGTAAHKSSVISFVVDGIHPYDIGVILDKQGIAVRTGHHCAQPIMSQYGIPGTVRVSLAMYNTKEEVDTLMVGLERAVAMLK</sequence>
<evidence type="ECO:0000259" key="9">
    <source>
        <dbReference type="Pfam" id="PF00266"/>
    </source>
</evidence>
<comment type="cofactor">
    <cofactor evidence="1">
        <name>pyridoxal 5'-phosphate</name>
        <dbReference type="ChEBI" id="CHEBI:597326"/>
    </cofactor>
</comment>
<reference evidence="10 11" key="2">
    <citation type="journal article" date="2015" name="PLoS ONE">
        <title>Whole-Genome Optical Mapping and Finished Genome Sequence of Sphingobacterium deserti sp. nov., a New Species Isolated from the Western Desert of China.</title>
        <authorList>
            <person name="Teng C."/>
            <person name="Zhou Z."/>
            <person name="Molnar I."/>
            <person name="Li X."/>
            <person name="Tang R."/>
            <person name="Chen M."/>
            <person name="Wang L."/>
            <person name="Su S."/>
            <person name="Zhang W."/>
            <person name="Lin M."/>
        </authorList>
    </citation>
    <scope>NUCLEOTIDE SEQUENCE [LARGE SCALE GENOMIC DNA]</scope>
    <source>
        <strain evidence="11">ACCC05744</strain>
    </source>
</reference>
<dbReference type="SUPFAM" id="SSF53383">
    <property type="entry name" value="PLP-dependent transferases"/>
    <property type="match status" value="1"/>
</dbReference>
<reference evidence="11" key="1">
    <citation type="submission" date="2014-04" db="EMBL/GenBank/DDBJ databases">
        <title>Whole-Genome optical mapping and complete genome sequence of Sphingobacterium deserti sp. nov., a new spaces isolated from desert in the west of China.</title>
        <authorList>
            <person name="Teng C."/>
            <person name="Zhou Z."/>
            <person name="Li X."/>
            <person name="Chen M."/>
            <person name="Lin M."/>
            <person name="Wang L."/>
            <person name="Su S."/>
            <person name="Zhang C."/>
            <person name="Zhang W."/>
        </authorList>
    </citation>
    <scope>NUCLEOTIDE SEQUENCE [LARGE SCALE GENOMIC DNA]</scope>
    <source>
        <strain evidence="11">ACCC05744</strain>
    </source>
</reference>
<evidence type="ECO:0000256" key="1">
    <source>
        <dbReference type="ARBA" id="ARBA00001933"/>
    </source>
</evidence>
<accession>A0A0B8T3G7</accession>
<dbReference type="Gene3D" id="3.90.1150.10">
    <property type="entry name" value="Aspartate Aminotransferase, domain 1"/>
    <property type="match status" value="1"/>
</dbReference>
<dbReference type="RefSeq" id="WP_037500224.1">
    <property type="nucleotide sequence ID" value="NZ_JJMU01000048.1"/>
</dbReference>
<dbReference type="PATRIC" id="fig|1229276.3.peg.2739"/>
<dbReference type="InterPro" id="IPR000192">
    <property type="entry name" value="Aminotrans_V_dom"/>
</dbReference>
<dbReference type="NCBIfam" id="TIGR01979">
    <property type="entry name" value="sufS"/>
    <property type="match status" value="1"/>
</dbReference>
<keyword evidence="7" id="KW-0663">Pyridoxal phosphate</keyword>
<dbReference type="InterPro" id="IPR010970">
    <property type="entry name" value="Cys_dSase_SufS"/>
</dbReference>
<dbReference type="PIRSF" id="PIRSF005572">
    <property type="entry name" value="NifS"/>
    <property type="match status" value="1"/>
</dbReference>
<feature type="domain" description="Aminotransferase class V" evidence="9">
    <location>
        <begin position="26"/>
        <end position="395"/>
    </location>
</feature>
<protein>
    <recommendedName>
        <fullName evidence="5">Probable cysteine desulfurase</fullName>
        <ecNumber evidence="4">2.8.1.7</ecNumber>
    </recommendedName>
</protein>
<dbReference type="GO" id="GO:0006534">
    <property type="term" value="P:cysteine metabolic process"/>
    <property type="evidence" value="ECO:0007669"/>
    <property type="project" value="InterPro"/>
</dbReference>
<dbReference type="eggNOG" id="COG0520">
    <property type="taxonomic scope" value="Bacteria"/>
</dbReference>
<dbReference type="InterPro" id="IPR016454">
    <property type="entry name" value="Cysteine_dSase"/>
</dbReference>
<evidence type="ECO:0000313" key="10">
    <source>
        <dbReference type="EMBL" id="KGE13603.1"/>
    </source>
</evidence>
<proteinExistence type="inferred from homology"/>
<dbReference type="Pfam" id="PF00266">
    <property type="entry name" value="Aminotran_5"/>
    <property type="match status" value="1"/>
</dbReference>
<dbReference type="Gene3D" id="3.40.640.10">
    <property type="entry name" value="Type I PLP-dependent aspartate aminotransferase-like (Major domain)"/>
    <property type="match status" value="1"/>
</dbReference>
<dbReference type="STRING" id="1229276.DI53_2664"/>
<evidence type="ECO:0000256" key="6">
    <source>
        <dbReference type="ARBA" id="ARBA00022679"/>
    </source>
</evidence>
<comment type="function">
    <text evidence="2">Catalyzes the removal of elemental sulfur and selenium atoms from L-cysteine, L-cystine, L-selenocysteine, and L-selenocystine to produce L-alanine.</text>
</comment>
<dbReference type="EMBL" id="JJMU01000048">
    <property type="protein sequence ID" value="KGE13603.1"/>
    <property type="molecule type" value="Genomic_DNA"/>
</dbReference>
<dbReference type="OrthoDB" id="9804366at2"/>
<evidence type="ECO:0000256" key="7">
    <source>
        <dbReference type="ARBA" id="ARBA00022898"/>
    </source>
</evidence>
<keyword evidence="11" id="KW-1185">Reference proteome</keyword>
<comment type="catalytic activity">
    <reaction evidence="8">
        <text>(sulfur carrier)-H + L-cysteine = (sulfur carrier)-SH + L-alanine</text>
        <dbReference type="Rhea" id="RHEA:43892"/>
        <dbReference type="Rhea" id="RHEA-COMP:14737"/>
        <dbReference type="Rhea" id="RHEA-COMP:14739"/>
        <dbReference type="ChEBI" id="CHEBI:29917"/>
        <dbReference type="ChEBI" id="CHEBI:35235"/>
        <dbReference type="ChEBI" id="CHEBI:57972"/>
        <dbReference type="ChEBI" id="CHEBI:64428"/>
        <dbReference type="EC" id="2.8.1.7"/>
    </reaction>
</comment>
<dbReference type="CDD" id="cd06453">
    <property type="entry name" value="SufS_like"/>
    <property type="match status" value="1"/>
</dbReference>
<evidence type="ECO:0000256" key="5">
    <source>
        <dbReference type="ARBA" id="ARBA00021850"/>
    </source>
</evidence>
<evidence type="ECO:0000313" key="11">
    <source>
        <dbReference type="Proteomes" id="UP000031802"/>
    </source>
</evidence>
<name>A0A0B8T3G7_9SPHI</name>
<dbReference type="AlphaFoldDB" id="A0A0B8T3G7"/>
<dbReference type="PANTHER" id="PTHR43586:SF8">
    <property type="entry name" value="CYSTEINE DESULFURASE 1, CHLOROPLASTIC"/>
    <property type="match status" value="1"/>
</dbReference>
<dbReference type="InterPro" id="IPR015422">
    <property type="entry name" value="PyrdxlP-dep_Trfase_small"/>
</dbReference>
<evidence type="ECO:0000256" key="2">
    <source>
        <dbReference type="ARBA" id="ARBA00002824"/>
    </source>
</evidence>
<evidence type="ECO:0000256" key="8">
    <source>
        <dbReference type="ARBA" id="ARBA00050776"/>
    </source>
</evidence>
<dbReference type="InterPro" id="IPR015424">
    <property type="entry name" value="PyrdxlP-dep_Trfase"/>
</dbReference>
<comment type="similarity">
    <text evidence="3">Belongs to the class-V pyridoxal-phosphate-dependent aminotransferase family. Csd subfamily.</text>
</comment>
<dbReference type="GO" id="GO:0030170">
    <property type="term" value="F:pyridoxal phosphate binding"/>
    <property type="evidence" value="ECO:0007669"/>
    <property type="project" value="InterPro"/>
</dbReference>
<evidence type="ECO:0000256" key="3">
    <source>
        <dbReference type="ARBA" id="ARBA00010447"/>
    </source>
</evidence>
<dbReference type="InterPro" id="IPR015421">
    <property type="entry name" value="PyrdxlP-dep_Trfase_major"/>
</dbReference>
<dbReference type="GO" id="GO:0031071">
    <property type="term" value="F:cysteine desulfurase activity"/>
    <property type="evidence" value="ECO:0007669"/>
    <property type="project" value="UniProtKB-EC"/>
</dbReference>
<evidence type="ECO:0000256" key="4">
    <source>
        <dbReference type="ARBA" id="ARBA00012239"/>
    </source>
</evidence>